<evidence type="ECO:0000259" key="7">
    <source>
        <dbReference type="PROSITE" id="PS01124"/>
    </source>
</evidence>
<dbReference type="SMART" id="SM00342">
    <property type="entry name" value="HTH_ARAC"/>
    <property type="match status" value="1"/>
</dbReference>
<dbReference type="PRINTS" id="PR00032">
    <property type="entry name" value="HTHARAC"/>
</dbReference>
<evidence type="ECO:0000256" key="3">
    <source>
        <dbReference type="ARBA" id="ARBA00023125"/>
    </source>
</evidence>
<keyword evidence="3" id="KW-0238">DNA-binding</keyword>
<sequence length="299" mass="33293">MNGHAMSVWNENVHAVCGRFETRYEHCQSLFIGELRSSLLGKTPVAHIRSNANAIARSGREAGRDTDPHCFLVLQHHGEMVIELGDRVIDLREGDVALLDSAQAMKMIPRGLFSHVSIHLPRESLSTFEPSRFGKLSLTGACGQLLGNMVRQVAEGELGHWARPEDGDGLQAALVALLGSVMQYPARESSPGLHLYEVQSLIQQRLDSPRLTPVALAEELGISSRQLYRLFEADGDSVCRYILRERLIKASQDLRNPAYSHRSITEIGTRWGFSDSAHFSKTFKKQLGVAPRSYRTHVQ</sequence>
<dbReference type="SUPFAM" id="SSF46689">
    <property type="entry name" value="Homeodomain-like"/>
    <property type="match status" value="1"/>
</dbReference>
<gene>
    <name evidence="8" type="ORF">IV01_25170</name>
</gene>
<evidence type="ECO:0000256" key="6">
    <source>
        <dbReference type="ARBA" id="ARBA00037345"/>
    </source>
</evidence>
<organism evidence="8 9">
    <name type="scientific">Pseudomonas syringae</name>
    <dbReference type="NCBI Taxonomy" id="317"/>
    <lineage>
        <taxon>Bacteria</taxon>
        <taxon>Pseudomonadati</taxon>
        <taxon>Pseudomonadota</taxon>
        <taxon>Gammaproteobacteria</taxon>
        <taxon>Pseudomonadales</taxon>
        <taxon>Pseudomonadaceae</taxon>
        <taxon>Pseudomonas</taxon>
    </lineage>
</organism>
<name>A0A085V5A0_PSESX</name>
<dbReference type="AlphaFoldDB" id="A0A085V5A0"/>
<evidence type="ECO:0000256" key="5">
    <source>
        <dbReference type="ARBA" id="ARBA00023163"/>
    </source>
</evidence>
<dbReference type="GO" id="GO:0005737">
    <property type="term" value="C:cytoplasm"/>
    <property type="evidence" value="ECO:0007669"/>
    <property type="project" value="UniProtKB-SubCell"/>
</dbReference>
<keyword evidence="5" id="KW-0804">Transcription</keyword>
<evidence type="ECO:0000256" key="2">
    <source>
        <dbReference type="ARBA" id="ARBA00023015"/>
    </source>
</evidence>
<dbReference type="InterPro" id="IPR050204">
    <property type="entry name" value="AraC_XylS_family_regulators"/>
</dbReference>
<keyword evidence="9" id="KW-1185">Reference proteome</keyword>
<dbReference type="GO" id="GO:0003700">
    <property type="term" value="F:DNA-binding transcription factor activity"/>
    <property type="evidence" value="ECO:0007669"/>
    <property type="project" value="InterPro"/>
</dbReference>
<dbReference type="PATRIC" id="fig|317.175.peg.5243"/>
<dbReference type="PANTHER" id="PTHR46796">
    <property type="entry name" value="HTH-TYPE TRANSCRIPTIONAL ACTIVATOR RHAS-RELATED"/>
    <property type="match status" value="1"/>
</dbReference>
<dbReference type="OrthoDB" id="2547276at2"/>
<dbReference type="InterPro" id="IPR018060">
    <property type="entry name" value="HTH_AraC"/>
</dbReference>
<comment type="function">
    <text evidence="6">Regulatory protein of the TOL plasmid xyl operons. XylS activates the xylXYZLTEGFJQKIH operon required for the degradation of toluene, m-xylene and p-xylene.</text>
</comment>
<dbReference type="EMBL" id="JPQU01000100">
    <property type="protein sequence ID" value="KFE50613.1"/>
    <property type="molecule type" value="Genomic_DNA"/>
</dbReference>
<protein>
    <submittedName>
        <fullName evidence="8">Transcriptional regulator</fullName>
    </submittedName>
</protein>
<dbReference type="Gene3D" id="1.10.10.60">
    <property type="entry name" value="Homeodomain-like"/>
    <property type="match status" value="1"/>
</dbReference>
<dbReference type="NCBIfam" id="NF007243">
    <property type="entry name" value="PRK09685.1"/>
    <property type="match status" value="1"/>
</dbReference>
<dbReference type="PROSITE" id="PS01124">
    <property type="entry name" value="HTH_ARAC_FAMILY_2"/>
    <property type="match status" value="1"/>
</dbReference>
<dbReference type="InterPro" id="IPR009057">
    <property type="entry name" value="Homeodomain-like_sf"/>
</dbReference>
<dbReference type="InterPro" id="IPR020449">
    <property type="entry name" value="Tscrpt_reg_AraC-type_HTH"/>
</dbReference>
<dbReference type="Pfam" id="PF12833">
    <property type="entry name" value="HTH_18"/>
    <property type="match status" value="1"/>
</dbReference>
<dbReference type="GO" id="GO:0043565">
    <property type="term" value="F:sequence-specific DNA binding"/>
    <property type="evidence" value="ECO:0007669"/>
    <property type="project" value="InterPro"/>
</dbReference>
<feature type="domain" description="HTH araC/xylS-type" evidence="7">
    <location>
        <begin position="196"/>
        <end position="297"/>
    </location>
</feature>
<evidence type="ECO:0000256" key="1">
    <source>
        <dbReference type="ARBA" id="ARBA00004496"/>
    </source>
</evidence>
<comment type="subcellular location">
    <subcellularLocation>
        <location evidence="1">Cytoplasm</location>
    </subcellularLocation>
</comment>
<dbReference type="GO" id="GO:0009893">
    <property type="term" value="P:positive regulation of metabolic process"/>
    <property type="evidence" value="ECO:0007669"/>
    <property type="project" value="UniProtKB-ARBA"/>
</dbReference>
<dbReference type="Pfam" id="PF14525">
    <property type="entry name" value="AraC_binding_2"/>
    <property type="match status" value="1"/>
</dbReference>
<dbReference type="Proteomes" id="UP000028631">
    <property type="component" value="Unassembled WGS sequence"/>
</dbReference>
<keyword evidence="4" id="KW-0010">Activator</keyword>
<dbReference type="InterPro" id="IPR035418">
    <property type="entry name" value="AraC-bd_2"/>
</dbReference>
<evidence type="ECO:0000256" key="4">
    <source>
        <dbReference type="ARBA" id="ARBA00023159"/>
    </source>
</evidence>
<reference evidence="8 9" key="1">
    <citation type="submission" date="2014-07" db="EMBL/GenBank/DDBJ databases">
        <title>Draft Genome Sequences of Environmental Pseudomonas syringae strains.</title>
        <authorList>
            <person name="Baltrus D.A."/>
            <person name="Berge O."/>
            <person name="Morris C."/>
        </authorList>
    </citation>
    <scope>NUCLEOTIDE SEQUENCE [LARGE SCALE GENOMIC DNA]</scope>
    <source>
        <strain evidence="8 9">GAW0119</strain>
    </source>
</reference>
<proteinExistence type="predicted"/>
<accession>A0A085V5A0</accession>
<dbReference type="PANTHER" id="PTHR46796:SF6">
    <property type="entry name" value="ARAC SUBFAMILY"/>
    <property type="match status" value="1"/>
</dbReference>
<comment type="caution">
    <text evidence="8">The sequence shown here is derived from an EMBL/GenBank/DDBJ whole genome shotgun (WGS) entry which is preliminary data.</text>
</comment>
<evidence type="ECO:0000313" key="8">
    <source>
        <dbReference type="EMBL" id="KFE50613.1"/>
    </source>
</evidence>
<dbReference type="RefSeq" id="WP_032631742.1">
    <property type="nucleotide sequence ID" value="NZ_JPQU01000100.1"/>
</dbReference>
<dbReference type="PROSITE" id="PS00041">
    <property type="entry name" value="HTH_ARAC_FAMILY_1"/>
    <property type="match status" value="1"/>
</dbReference>
<dbReference type="InterPro" id="IPR018062">
    <property type="entry name" value="HTH_AraC-typ_CS"/>
</dbReference>
<evidence type="ECO:0000313" key="9">
    <source>
        <dbReference type="Proteomes" id="UP000028631"/>
    </source>
</evidence>
<keyword evidence="2" id="KW-0805">Transcription regulation</keyword>